<dbReference type="AlphaFoldDB" id="S9UYK6"/>
<dbReference type="InterPro" id="IPR009069">
    <property type="entry name" value="Cys_alpha_HP_mot_SF"/>
</dbReference>
<dbReference type="OrthoDB" id="13601at2759"/>
<evidence type="ECO:0000313" key="2">
    <source>
        <dbReference type="EMBL" id="EPY33829.1"/>
    </source>
</evidence>
<sequence length="143" mass="16497">MPTIVEDPAPCAVEAALWRVCLKEYDYGPDRPKGACELQRGKYYGCLKEWTNRTQEKQYSYKNFEMTSQCAHEAEKLHQCMMMNMFEVSHCQKDMTVLKRCAAAHDPEVRRSLADDPAIKDLENSVDNATGVRRLWYKAIGKL</sequence>
<comment type="caution">
    <text evidence="2">The sequence shown here is derived from an EMBL/GenBank/DDBJ whole genome shotgun (WGS) entry which is preliminary data.</text>
</comment>
<dbReference type="SUPFAM" id="SSF47072">
    <property type="entry name" value="Cysteine alpha-hairpin motif"/>
    <property type="match status" value="1"/>
</dbReference>
<evidence type="ECO:0000313" key="1">
    <source>
        <dbReference type="EMBL" id="EPY32272.1"/>
    </source>
</evidence>
<reference evidence="2 3" key="1">
    <citation type="journal article" date="2013" name="PLoS ONE">
        <title>Predicting the Proteins of Angomonas deanei, Strigomonas culicis and Their Respective Endosymbionts Reveals New Aspects of the Trypanosomatidae Family.</title>
        <authorList>
            <person name="Motta M.C."/>
            <person name="Martins A.C."/>
            <person name="de Souza S.S."/>
            <person name="Catta-Preta C.M."/>
            <person name="Silva R."/>
            <person name="Klein C.C."/>
            <person name="de Almeida L.G."/>
            <person name="de Lima Cunha O."/>
            <person name="Ciapina L.P."/>
            <person name="Brocchi M."/>
            <person name="Colabardini A.C."/>
            <person name="de Araujo Lima B."/>
            <person name="Machado C.R."/>
            <person name="de Almeida Soares C.M."/>
            <person name="Probst C.M."/>
            <person name="de Menezes C.B."/>
            <person name="Thompson C.E."/>
            <person name="Bartholomeu D.C."/>
            <person name="Gradia D.F."/>
            <person name="Pavoni D.P."/>
            <person name="Grisard E.C."/>
            <person name="Fantinatti-Garboggini F."/>
            <person name="Marchini F.K."/>
            <person name="Rodrigues-Luiz G.F."/>
            <person name="Wagner G."/>
            <person name="Goldman G.H."/>
            <person name="Fietto J.L."/>
            <person name="Elias M.C."/>
            <person name="Goldman M.H."/>
            <person name="Sagot M.F."/>
            <person name="Pereira M."/>
            <person name="Stoco P.H."/>
            <person name="de Mendonca-Neto R.P."/>
            <person name="Teixeira S.M."/>
            <person name="Maciel T.E."/>
            <person name="de Oliveira Mendes T.A."/>
            <person name="Urmenyi T.P."/>
            <person name="de Souza W."/>
            <person name="Schenkman S."/>
            <person name="de Vasconcelos A.T."/>
        </authorList>
    </citation>
    <scope>NUCLEOTIDE SEQUENCE [LARGE SCALE GENOMIC DNA]</scope>
</reference>
<reference evidence="2" key="2">
    <citation type="submission" date="2013-03" db="EMBL/GenBank/DDBJ databases">
        <authorList>
            <person name="Motta M.C.M."/>
            <person name="Martins A.C.A."/>
            <person name="Preta C.M.C.C."/>
            <person name="Silva R."/>
            <person name="de Souza S.S."/>
            <person name="Klein C.C."/>
            <person name="de Almeida L.G.P."/>
            <person name="Cunha O.L."/>
            <person name="Colabardini A.C."/>
            <person name="Lima B.A."/>
            <person name="Machado C.R."/>
            <person name="Soares C.M.A."/>
            <person name="de Menezes C.B.A."/>
            <person name="Bartolomeu D.C."/>
            <person name="Grisard E.C."/>
            <person name="Fantinatti-Garboggini F."/>
            <person name="Rodrigues-Luiz G.F."/>
            <person name="Wagner G."/>
            <person name="Goldman G.H."/>
            <person name="Fietto J.L.R."/>
            <person name="Ciapina L.P."/>
            <person name="Brocchi M."/>
            <person name="Elias M.C."/>
            <person name="Goldman M.H.S."/>
            <person name="Sagot M.-F."/>
            <person name="Pereira M."/>
            <person name="Stoco P.H."/>
            <person name="Teixeira S.M.R."/>
            <person name="de Mendonca-Neto R.P."/>
            <person name="Maciel T.E.F."/>
            <person name="Mendes T.A.O."/>
            <person name="Urmenyi T.P."/>
            <person name="Teixeira M.M.G."/>
            <person name="de Camargo E.F.P."/>
            <person name="de Sousa W."/>
            <person name="Schenkman S."/>
            <person name="de Vasconcelos A.T.R."/>
        </authorList>
    </citation>
    <scope>NUCLEOTIDE SEQUENCE</scope>
</reference>
<dbReference type="EMBL" id="ATMH01002894">
    <property type="protein sequence ID" value="EPY32272.1"/>
    <property type="molecule type" value="Genomic_DNA"/>
</dbReference>
<dbReference type="EMBL" id="ATMH01001937">
    <property type="protein sequence ID" value="EPY33829.1"/>
    <property type="molecule type" value="Genomic_DNA"/>
</dbReference>
<accession>S9UYK6</accession>
<name>S9UYK6_9TRYP</name>
<evidence type="ECO:0000313" key="3">
    <source>
        <dbReference type="Proteomes" id="UP000015354"/>
    </source>
</evidence>
<protein>
    <submittedName>
        <fullName evidence="2">Uncharacterized protein</fullName>
    </submittedName>
</protein>
<proteinExistence type="predicted"/>
<gene>
    <name evidence="2" type="ORF">STCU_01937</name>
    <name evidence="1" type="ORF">STCU_02894</name>
</gene>
<keyword evidence="3" id="KW-1185">Reference proteome</keyword>
<dbReference type="Proteomes" id="UP000015354">
    <property type="component" value="Unassembled WGS sequence"/>
</dbReference>
<organism evidence="2 3">
    <name type="scientific">Strigomonas culicis</name>
    <dbReference type="NCBI Taxonomy" id="28005"/>
    <lineage>
        <taxon>Eukaryota</taxon>
        <taxon>Discoba</taxon>
        <taxon>Euglenozoa</taxon>
        <taxon>Kinetoplastea</taxon>
        <taxon>Metakinetoplastina</taxon>
        <taxon>Trypanosomatida</taxon>
        <taxon>Trypanosomatidae</taxon>
        <taxon>Strigomonadinae</taxon>
        <taxon>Strigomonas</taxon>
    </lineage>
</organism>